<protein>
    <submittedName>
        <fullName evidence="2">NAD-dependent epimerase/dehydratase family protein</fullName>
    </submittedName>
</protein>
<gene>
    <name evidence="2" type="ORF">DTK66_09980</name>
</gene>
<comment type="caution">
    <text evidence="2">The sequence shown here is derived from an EMBL/GenBank/DDBJ whole genome shotgun (WGS) entry which is preliminary data.</text>
</comment>
<dbReference type="PANTHER" id="PTHR43355">
    <property type="entry name" value="FLAVIN REDUCTASE (NADPH)"/>
    <property type="match status" value="1"/>
</dbReference>
<dbReference type="RefSeq" id="WP_191668565.1">
    <property type="nucleotide sequence ID" value="NZ_QORN01000049.1"/>
</dbReference>
<evidence type="ECO:0000313" key="3">
    <source>
        <dbReference type="Proteomes" id="UP000704341"/>
    </source>
</evidence>
<feature type="domain" description="NAD(P)-binding" evidence="1">
    <location>
        <begin position="8"/>
        <end position="184"/>
    </location>
</feature>
<keyword evidence="3" id="KW-1185">Reference proteome</keyword>
<dbReference type="Pfam" id="PF13460">
    <property type="entry name" value="NAD_binding_10"/>
    <property type="match status" value="1"/>
</dbReference>
<dbReference type="InterPro" id="IPR036291">
    <property type="entry name" value="NAD(P)-bd_dom_sf"/>
</dbReference>
<accession>A0ABR8P9K4</accession>
<dbReference type="SUPFAM" id="SSF51735">
    <property type="entry name" value="NAD(P)-binding Rossmann-fold domains"/>
    <property type="match status" value="1"/>
</dbReference>
<name>A0ABR8P9K4_9LACO</name>
<organism evidence="2 3">
    <name type="scientific">Limosilactobacillus walteri</name>
    <dbReference type="NCBI Taxonomy" id="2268022"/>
    <lineage>
        <taxon>Bacteria</taxon>
        <taxon>Bacillati</taxon>
        <taxon>Bacillota</taxon>
        <taxon>Bacilli</taxon>
        <taxon>Lactobacillales</taxon>
        <taxon>Lactobacillaceae</taxon>
        <taxon>Limosilactobacillus</taxon>
    </lineage>
</organism>
<dbReference type="InterPro" id="IPR051606">
    <property type="entry name" value="Polyketide_Oxido-like"/>
</dbReference>
<evidence type="ECO:0000313" key="2">
    <source>
        <dbReference type="EMBL" id="MBD5807410.1"/>
    </source>
</evidence>
<dbReference type="Gene3D" id="3.40.50.720">
    <property type="entry name" value="NAD(P)-binding Rossmann-like Domain"/>
    <property type="match status" value="1"/>
</dbReference>
<reference evidence="2 3" key="1">
    <citation type="submission" date="2018-07" db="EMBL/GenBank/DDBJ databases">
        <title>Phylogenomic Insights into understanding Host Adaptation of Lactobacillus reuteri by a novel species, Lactobacillus spp. M31.</title>
        <authorList>
            <person name="Sharma S."/>
            <person name="Patil P."/>
            <person name="Korpole S."/>
            <person name="Patil P.B."/>
        </authorList>
    </citation>
    <scope>NUCLEOTIDE SEQUENCE [LARGE SCALE GENOMIC DNA]</scope>
    <source>
        <strain evidence="2 3">M31</strain>
    </source>
</reference>
<dbReference type="EMBL" id="QORN01000049">
    <property type="protein sequence ID" value="MBD5807410.1"/>
    <property type="molecule type" value="Genomic_DNA"/>
</dbReference>
<dbReference type="InterPro" id="IPR016040">
    <property type="entry name" value="NAD(P)-bd_dom"/>
</dbReference>
<sequence length="199" mass="21821">MKNVLILGATGTLGSAVRQNFLKKTNYHLTLFARSANQIDPRPQERVIAGDVMNAADLDRAMTGQNAIFVALRGSLGAYADRIIAAMKRNHVSRLIFITSMGIYNEIPSSIGASGNLEHNPILRPYREAADTIEASDLNYTIIRPGWFMRGPVGYKITHKGEPFGGQYVTISSIADLVLRLVKDDQLYSRDSVGINTPA</sequence>
<dbReference type="PANTHER" id="PTHR43355:SF2">
    <property type="entry name" value="FLAVIN REDUCTASE (NADPH)"/>
    <property type="match status" value="1"/>
</dbReference>
<proteinExistence type="predicted"/>
<dbReference type="Proteomes" id="UP000704341">
    <property type="component" value="Unassembled WGS sequence"/>
</dbReference>
<evidence type="ECO:0000259" key="1">
    <source>
        <dbReference type="Pfam" id="PF13460"/>
    </source>
</evidence>